<reference evidence="3 4" key="1">
    <citation type="submission" date="2014-10" db="EMBL/GenBank/DDBJ databases">
        <title>Genome sequence of Micropolyspora internatus JCM3315.</title>
        <authorList>
            <person name="Shin S.-K."/>
            <person name="Yi H."/>
        </authorList>
    </citation>
    <scope>NUCLEOTIDE SEQUENCE [LARGE SCALE GENOMIC DNA]</scope>
    <source>
        <strain evidence="3 4">JCM 3315</strain>
    </source>
</reference>
<evidence type="ECO:0000313" key="3">
    <source>
        <dbReference type="EMBL" id="KHF42378.1"/>
    </source>
</evidence>
<dbReference type="OrthoDB" id="5193416at2"/>
<dbReference type="AlphaFoldDB" id="A0A837D6E8"/>
<dbReference type="Proteomes" id="UP000030848">
    <property type="component" value="Unassembled WGS sequence"/>
</dbReference>
<proteinExistence type="predicted"/>
<accession>A0A837D6E8</accession>
<keyword evidence="2" id="KW-1133">Transmembrane helix</keyword>
<name>A0A837D6E8_9PSEU</name>
<dbReference type="RefSeq" id="WP_015785554.1">
    <property type="nucleotide sequence ID" value="NZ_CALJZO010000121.1"/>
</dbReference>
<organism evidence="3 4">
    <name type="scientific">Saccharomonospora viridis</name>
    <dbReference type="NCBI Taxonomy" id="1852"/>
    <lineage>
        <taxon>Bacteria</taxon>
        <taxon>Bacillati</taxon>
        <taxon>Actinomycetota</taxon>
        <taxon>Actinomycetes</taxon>
        <taxon>Pseudonocardiales</taxon>
        <taxon>Pseudonocardiaceae</taxon>
        <taxon>Saccharomonospora</taxon>
    </lineage>
</organism>
<dbReference type="EMBL" id="JRZE01000006">
    <property type="protein sequence ID" value="KHF42378.1"/>
    <property type="molecule type" value="Genomic_DNA"/>
</dbReference>
<comment type="caution">
    <text evidence="3">The sequence shown here is derived from an EMBL/GenBank/DDBJ whole genome shotgun (WGS) entry which is preliminary data.</text>
</comment>
<keyword evidence="2" id="KW-0472">Membrane</keyword>
<keyword evidence="2" id="KW-0812">Transmembrane</keyword>
<gene>
    <name evidence="3" type="ORF">MINT15_25800</name>
</gene>
<evidence type="ECO:0000256" key="2">
    <source>
        <dbReference type="SAM" id="Phobius"/>
    </source>
</evidence>
<sequence>MSILETILVFVAIPLAVYGFFSLVTLRSKFASRPRYRPGQAWDYPPVWWTANPEGVGQRHADGADEGTAPSTVRGGASGNW</sequence>
<evidence type="ECO:0000256" key="1">
    <source>
        <dbReference type="SAM" id="MobiDB-lite"/>
    </source>
</evidence>
<evidence type="ECO:0000313" key="4">
    <source>
        <dbReference type="Proteomes" id="UP000030848"/>
    </source>
</evidence>
<feature type="region of interest" description="Disordered" evidence="1">
    <location>
        <begin position="55"/>
        <end position="81"/>
    </location>
</feature>
<dbReference type="OMA" id="PVWWSAN"/>
<protein>
    <submittedName>
        <fullName evidence="3">Uncharacterized protein</fullName>
    </submittedName>
</protein>
<feature type="transmembrane region" description="Helical" evidence="2">
    <location>
        <begin position="6"/>
        <end position="26"/>
    </location>
</feature>